<keyword evidence="2" id="KW-1185">Reference proteome</keyword>
<protein>
    <submittedName>
        <fullName evidence="1">Uncharacterized protein</fullName>
    </submittedName>
</protein>
<sequence>MVDVWYIITRSFLGAARTFASISALIRGSTQIMIQSPDNGKHHKYNISGLGDLLYLRDFPSPIYFPRIGPS</sequence>
<gene>
    <name evidence="1" type="ORF">M378DRAFT_167476</name>
</gene>
<dbReference type="InParanoid" id="A0A0C2T399"/>
<name>A0A0C2T399_AMAMK</name>
<evidence type="ECO:0000313" key="2">
    <source>
        <dbReference type="Proteomes" id="UP000054549"/>
    </source>
</evidence>
<evidence type="ECO:0000313" key="1">
    <source>
        <dbReference type="EMBL" id="KIL60969.1"/>
    </source>
</evidence>
<proteinExistence type="predicted"/>
<reference evidence="1 2" key="1">
    <citation type="submission" date="2014-04" db="EMBL/GenBank/DDBJ databases">
        <title>Evolutionary Origins and Diversification of the Mycorrhizal Mutualists.</title>
        <authorList>
            <consortium name="DOE Joint Genome Institute"/>
            <consortium name="Mycorrhizal Genomics Consortium"/>
            <person name="Kohler A."/>
            <person name="Kuo A."/>
            <person name="Nagy L.G."/>
            <person name="Floudas D."/>
            <person name="Copeland A."/>
            <person name="Barry K.W."/>
            <person name="Cichocki N."/>
            <person name="Veneault-Fourrey C."/>
            <person name="LaButti K."/>
            <person name="Lindquist E.A."/>
            <person name="Lipzen A."/>
            <person name="Lundell T."/>
            <person name="Morin E."/>
            <person name="Murat C."/>
            <person name="Riley R."/>
            <person name="Ohm R."/>
            <person name="Sun H."/>
            <person name="Tunlid A."/>
            <person name="Henrissat B."/>
            <person name="Grigoriev I.V."/>
            <person name="Hibbett D.S."/>
            <person name="Martin F."/>
        </authorList>
    </citation>
    <scope>NUCLEOTIDE SEQUENCE [LARGE SCALE GENOMIC DNA]</scope>
    <source>
        <strain evidence="1 2">Koide BX008</strain>
    </source>
</reference>
<organism evidence="1 2">
    <name type="scientific">Amanita muscaria (strain Koide BX008)</name>
    <dbReference type="NCBI Taxonomy" id="946122"/>
    <lineage>
        <taxon>Eukaryota</taxon>
        <taxon>Fungi</taxon>
        <taxon>Dikarya</taxon>
        <taxon>Basidiomycota</taxon>
        <taxon>Agaricomycotina</taxon>
        <taxon>Agaricomycetes</taxon>
        <taxon>Agaricomycetidae</taxon>
        <taxon>Agaricales</taxon>
        <taxon>Pluteineae</taxon>
        <taxon>Amanitaceae</taxon>
        <taxon>Amanita</taxon>
    </lineage>
</organism>
<dbReference type="AlphaFoldDB" id="A0A0C2T399"/>
<accession>A0A0C2T399</accession>
<dbReference type="Proteomes" id="UP000054549">
    <property type="component" value="Unassembled WGS sequence"/>
</dbReference>
<dbReference type="EMBL" id="KN818290">
    <property type="protein sequence ID" value="KIL60969.1"/>
    <property type="molecule type" value="Genomic_DNA"/>
</dbReference>
<dbReference type="HOGENOM" id="CLU_2739523_0_0_1"/>